<evidence type="ECO:0008006" key="8">
    <source>
        <dbReference type="Google" id="ProtNLM"/>
    </source>
</evidence>
<gene>
    <name evidence="6" type="ORF">PSYPI_15983</name>
</gene>
<evidence type="ECO:0000256" key="5">
    <source>
        <dbReference type="ARBA" id="ARBA00023136"/>
    </source>
</evidence>
<proteinExistence type="inferred from homology"/>
<dbReference type="EMBL" id="AEAI01000801">
    <property type="protein sequence ID" value="EGH43799.1"/>
    <property type="molecule type" value="Genomic_DNA"/>
</dbReference>
<dbReference type="Proteomes" id="UP000004986">
    <property type="component" value="Unassembled WGS sequence"/>
</dbReference>
<reference evidence="6 7" key="1">
    <citation type="journal article" date="2011" name="PLoS Pathog.">
        <title>Dynamic evolution of pathogenicity revealed by sequencing and comparative genomics of 19 Pseudomonas syringae isolates.</title>
        <authorList>
            <person name="Baltrus D.A."/>
            <person name="Nishimura M.T."/>
            <person name="Romanchuk A."/>
            <person name="Chang J.H."/>
            <person name="Mukhtar M.S."/>
            <person name="Cherkis K."/>
            <person name="Roach J."/>
            <person name="Grant S.R."/>
            <person name="Jones C.D."/>
            <person name="Dangl J.L."/>
        </authorList>
    </citation>
    <scope>NUCLEOTIDE SEQUENCE [LARGE SCALE GENOMIC DNA]</scope>
    <source>
        <strain evidence="6 7">1704B</strain>
    </source>
</reference>
<name>F3G9P9_PSESJ</name>
<evidence type="ECO:0000256" key="1">
    <source>
        <dbReference type="ARBA" id="ARBA00004141"/>
    </source>
</evidence>
<evidence type="ECO:0000256" key="4">
    <source>
        <dbReference type="ARBA" id="ARBA00022989"/>
    </source>
</evidence>
<evidence type="ECO:0000256" key="2">
    <source>
        <dbReference type="ARBA" id="ARBA00008333"/>
    </source>
</evidence>
<feature type="non-terminal residue" evidence="6">
    <location>
        <position position="48"/>
    </location>
</feature>
<dbReference type="GO" id="GO:0033573">
    <property type="term" value="C:high-affinity iron permease complex"/>
    <property type="evidence" value="ECO:0007669"/>
    <property type="project" value="InterPro"/>
</dbReference>
<dbReference type="InterPro" id="IPR004923">
    <property type="entry name" value="FTR1/Fip1/EfeU"/>
</dbReference>
<dbReference type="PANTHER" id="PTHR31632">
    <property type="entry name" value="IRON TRANSPORTER FTH1"/>
    <property type="match status" value="1"/>
</dbReference>
<accession>F3G9P9</accession>
<evidence type="ECO:0000313" key="6">
    <source>
        <dbReference type="EMBL" id="EGH43799.1"/>
    </source>
</evidence>
<keyword evidence="7" id="KW-1185">Reference proteome</keyword>
<dbReference type="Pfam" id="PF03239">
    <property type="entry name" value="FTR1"/>
    <property type="match status" value="1"/>
</dbReference>
<organism evidence="6 7">
    <name type="scientific">Pseudomonas syringae pv. pisi str. 1704B</name>
    <dbReference type="NCBI Taxonomy" id="629263"/>
    <lineage>
        <taxon>Bacteria</taxon>
        <taxon>Pseudomonadati</taxon>
        <taxon>Pseudomonadota</taxon>
        <taxon>Gammaproteobacteria</taxon>
        <taxon>Pseudomonadales</taxon>
        <taxon>Pseudomonadaceae</taxon>
        <taxon>Pseudomonas</taxon>
        <taxon>Pseudomonas syringae</taxon>
    </lineage>
</organism>
<comment type="caution">
    <text evidence="6">The sequence shown here is derived from an EMBL/GenBank/DDBJ whole genome shotgun (WGS) entry which is preliminary data.</text>
</comment>
<keyword evidence="5" id="KW-0472">Membrane</keyword>
<keyword evidence="4" id="KW-1133">Transmembrane helix</keyword>
<dbReference type="HOGENOM" id="CLU_216612_0_0_6"/>
<dbReference type="GO" id="GO:0015093">
    <property type="term" value="F:ferrous iron transmembrane transporter activity"/>
    <property type="evidence" value="ECO:0007669"/>
    <property type="project" value="TreeGrafter"/>
</dbReference>
<comment type="subcellular location">
    <subcellularLocation>
        <location evidence="1">Membrane</location>
        <topology evidence="1">Multi-pass membrane protein</topology>
    </subcellularLocation>
</comment>
<dbReference type="AlphaFoldDB" id="F3G9P9"/>
<protein>
    <recommendedName>
        <fullName evidence="8">Iron permease FTR1</fullName>
    </recommendedName>
</protein>
<dbReference type="PANTHER" id="PTHR31632:SF2">
    <property type="entry name" value="PLASMA MEMBRANE IRON PERMEASE"/>
    <property type="match status" value="1"/>
</dbReference>
<sequence length="48" mass="5230">MLVPFLIMLREGIEAALIVGIIASYLKQTGRGEWMPAVWIGVFLAAAL</sequence>
<evidence type="ECO:0000256" key="3">
    <source>
        <dbReference type="ARBA" id="ARBA00022692"/>
    </source>
</evidence>
<comment type="similarity">
    <text evidence="2">Belongs to the oxidase-dependent Fe transporter (OFeT) (TC 9.A.10.1) family.</text>
</comment>
<evidence type="ECO:0000313" key="7">
    <source>
        <dbReference type="Proteomes" id="UP000004986"/>
    </source>
</evidence>
<keyword evidence="3" id="KW-0812">Transmembrane</keyword>